<evidence type="ECO:0000256" key="1">
    <source>
        <dbReference type="SAM" id="MobiDB-lite"/>
    </source>
</evidence>
<keyword evidence="3" id="KW-1185">Reference proteome</keyword>
<proteinExistence type="predicted"/>
<sequence length="128" mass="13845">MAGSRQFSAQRMPSSQRCPGCAKFEGGLTTTLAAWRVCVRCQPALFTTSTVSPPRRSLVCVKLFAWAKLRLGPPRCPPLASPSFDQITAAHSTRAQHHHLLNLSNLRPTSTVASSNTDPPPLDCLAPH</sequence>
<gene>
    <name evidence="2" type="ORF">PMIN01_06027</name>
</gene>
<name>A0A9P6GI23_9PLEO</name>
<comment type="caution">
    <text evidence="2">The sequence shown here is derived from an EMBL/GenBank/DDBJ whole genome shotgun (WGS) entry which is preliminary data.</text>
</comment>
<accession>A0A9P6GI23</accession>
<protein>
    <submittedName>
        <fullName evidence="2">Uncharacterized protein</fullName>
    </submittedName>
</protein>
<dbReference type="AlphaFoldDB" id="A0A9P6GI23"/>
<reference evidence="2" key="1">
    <citation type="journal article" date="2020" name="Mol. Plant Microbe Interact.">
        <title>Genome Sequence of the Biocontrol Agent Coniothyrium minitans strain Conio (IMI 134523).</title>
        <authorList>
            <person name="Patel D."/>
            <person name="Shittu T.A."/>
            <person name="Baroncelli R."/>
            <person name="Muthumeenakshi S."/>
            <person name="Osborne T.H."/>
            <person name="Janganan T.K."/>
            <person name="Sreenivasaprasad S."/>
        </authorList>
    </citation>
    <scope>NUCLEOTIDE SEQUENCE</scope>
    <source>
        <strain evidence="2">Conio</strain>
    </source>
</reference>
<evidence type="ECO:0000313" key="3">
    <source>
        <dbReference type="Proteomes" id="UP000756921"/>
    </source>
</evidence>
<dbReference type="Proteomes" id="UP000756921">
    <property type="component" value="Unassembled WGS sequence"/>
</dbReference>
<feature type="region of interest" description="Disordered" evidence="1">
    <location>
        <begin position="106"/>
        <end position="128"/>
    </location>
</feature>
<dbReference type="EMBL" id="WJXW01000005">
    <property type="protein sequence ID" value="KAF9736112.1"/>
    <property type="molecule type" value="Genomic_DNA"/>
</dbReference>
<evidence type="ECO:0000313" key="2">
    <source>
        <dbReference type="EMBL" id="KAF9736112.1"/>
    </source>
</evidence>
<organism evidence="2 3">
    <name type="scientific">Paraphaeosphaeria minitans</name>
    <dbReference type="NCBI Taxonomy" id="565426"/>
    <lineage>
        <taxon>Eukaryota</taxon>
        <taxon>Fungi</taxon>
        <taxon>Dikarya</taxon>
        <taxon>Ascomycota</taxon>
        <taxon>Pezizomycotina</taxon>
        <taxon>Dothideomycetes</taxon>
        <taxon>Pleosporomycetidae</taxon>
        <taxon>Pleosporales</taxon>
        <taxon>Massarineae</taxon>
        <taxon>Didymosphaeriaceae</taxon>
        <taxon>Paraphaeosphaeria</taxon>
    </lineage>
</organism>
<feature type="compositionally biased region" description="Polar residues" evidence="1">
    <location>
        <begin position="106"/>
        <end position="117"/>
    </location>
</feature>